<dbReference type="EMBL" id="WJXW01000006">
    <property type="protein sequence ID" value="KAF9735424.1"/>
    <property type="molecule type" value="Genomic_DNA"/>
</dbReference>
<dbReference type="InterPro" id="IPR019622">
    <property type="entry name" value="Rrn9_dom"/>
</dbReference>
<feature type="region of interest" description="Disordered" evidence="2">
    <location>
        <begin position="634"/>
        <end position="699"/>
    </location>
</feature>
<dbReference type="CDD" id="cd00067">
    <property type="entry name" value="GAL4"/>
    <property type="match status" value="2"/>
</dbReference>
<feature type="region of interest" description="Disordered" evidence="2">
    <location>
        <begin position="360"/>
        <end position="467"/>
    </location>
</feature>
<feature type="region of interest" description="Disordered" evidence="2">
    <location>
        <begin position="1"/>
        <end position="62"/>
    </location>
</feature>
<evidence type="ECO:0000313" key="4">
    <source>
        <dbReference type="EMBL" id="KAF9735424.1"/>
    </source>
</evidence>
<dbReference type="Proteomes" id="UP000756921">
    <property type="component" value="Unassembled WGS sequence"/>
</dbReference>
<dbReference type="AlphaFoldDB" id="A0A9P6GJQ3"/>
<keyword evidence="5" id="KW-1185">Reference proteome</keyword>
<feature type="domain" description="Zn(2)-C6 fungal-type" evidence="3">
    <location>
        <begin position="743"/>
        <end position="774"/>
    </location>
</feature>
<protein>
    <submittedName>
        <fullName evidence="4">RNA polymerase I specific transcription initiation factor</fullName>
    </submittedName>
</protein>
<dbReference type="Pfam" id="PF10680">
    <property type="entry name" value="RRN9"/>
    <property type="match status" value="1"/>
</dbReference>
<evidence type="ECO:0000259" key="3">
    <source>
        <dbReference type="PROSITE" id="PS50048"/>
    </source>
</evidence>
<dbReference type="GO" id="GO:0000981">
    <property type="term" value="F:DNA-binding transcription factor activity, RNA polymerase II-specific"/>
    <property type="evidence" value="ECO:0007669"/>
    <property type="project" value="InterPro"/>
</dbReference>
<feature type="compositionally biased region" description="Basic residues" evidence="2">
    <location>
        <begin position="396"/>
        <end position="407"/>
    </location>
</feature>
<dbReference type="Gene3D" id="4.10.240.10">
    <property type="entry name" value="Zn(2)-C6 fungal-type DNA-binding domain"/>
    <property type="match status" value="2"/>
</dbReference>
<feature type="region of interest" description="Disordered" evidence="2">
    <location>
        <begin position="591"/>
        <end position="615"/>
    </location>
</feature>
<feature type="compositionally biased region" description="Polar residues" evidence="2">
    <location>
        <begin position="288"/>
        <end position="321"/>
    </location>
</feature>
<feature type="compositionally biased region" description="Polar residues" evidence="2">
    <location>
        <begin position="369"/>
        <end position="378"/>
    </location>
</feature>
<keyword evidence="1" id="KW-0539">Nucleus</keyword>
<feature type="compositionally biased region" description="Polar residues" evidence="2">
    <location>
        <begin position="662"/>
        <end position="671"/>
    </location>
</feature>
<dbReference type="SUPFAM" id="SSF57701">
    <property type="entry name" value="Zn2/Cys6 DNA-binding domain"/>
    <property type="match status" value="1"/>
</dbReference>
<comment type="caution">
    <text evidence="4">The sequence shown here is derived from an EMBL/GenBank/DDBJ whole genome shotgun (WGS) entry which is preliminary data.</text>
</comment>
<reference evidence="4" key="1">
    <citation type="journal article" date="2020" name="Mol. Plant Microbe Interact.">
        <title>Genome Sequence of the Biocontrol Agent Coniothyrium minitans strain Conio (IMI 134523).</title>
        <authorList>
            <person name="Patel D."/>
            <person name="Shittu T.A."/>
            <person name="Baroncelli R."/>
            <person name="Muthumeenakshi S."/>
            <person name="Osborne T.H."/>
            <person name="Janganan T.K."/>
            <person name="Sreenivasaprasad S."/>
        </authorList>
    </citation>
    <scope>NUCLEOTIDE SEQUENCE</scope>
    <source>
        <strain evidence="4">Conio</strain>
    </source>
</reference>
<name>A0A9P6GJQ3_9PLEO</name>
<evidence type="ECO:0000256" key="2">
    <source>
        <dbReference type="SAM" id="MobiDB-lite"/>
    </source>
</evidence>
<feature type="compositionally biased region" description="Low complexity" evidence="2">
    <location>
        <begin position="451"/>
        <end position="466"/>
    </location>
</feature>
<feature type="compositionally biased region" description="Low complexity" evidence="2">
    <location>
        <begin position="29"/>
        <end position="39"/>
    </location>
</feature>
<feature type="domain" description="Zn(2)-C6 fungal-type" evidence="3">
    <location>
        <begin position="704"/>
        <end position="735"/>
    </location>
</feature>
<feature type="compositionally biased region" description="Low complexity" evidence="2">
    <location>
        <begin position="8"/>
        <end position="21"/>
    </location>
</feature>
<dbReference type="InterPro" id="IPR001138">
    <property type="entry name" value="Zn2Cys6_DnaBD"/>
</dbReference>
<sequence length="776" mass="86024">MSLFGGDESIASAPSSSPSERSSSRQDAQDAPLLPFAAPDPDDSLDEFSQPSSPEAEIAPLEERIVKPQTWRRYTEADRAIAESLENIESADLAAHLYNAHSLKRRLWLPEEQLGKIKDWQSKDAWLKKGGELQFRDPLTGDLETELVPSRLWTAWPLPPKRLLPKESATHRTEDFEDEWYVSSATDRKSGEVIREELLALFLRTAKDNWASGPTADEEKGLHAETITISSASPSSSDSEAEVQPVVQSSIANKKKAKGASSKLYSSETDGEQITRQLDELDVDTENDPTQGISIDSESESTFPNRSRQRGLPSSPQSATEATFLADDDEARRILEPSINSLLSGIDKLALAVHRNRLNHAGDGLHRSGSGSDYTTDGETPAPRARSLSRPQSRSRAPKRTNNKKQPLRPQKQAQNPQNAADSDSASEYGGDLESEDERADEKPKNTRARSGSGNSSPHSNASSNAEVRKGAGLMDWSELLGLAAIAGFDKRVVENAAQRCASLFGEQMNFRTFGEGLASLSTMEAVQYTPYTILAPDETQTVPGDAVREPESSEQVRTSLAKRPYFDPGSLRCPHTDCLGSLKAFSGSSRLTEHVRRKHGYDPRTNDSDNEERTVGGVHIDGYLQPVWAKPGWLGHGRAKSEATETETEMPRRKRQRLDSKPTSTITSAYTTQDEQEDEERTVPPQIEDPAVNPRRQSKPKKTCINCSRRKKLCDGNRPCERCKKLGEGETCEYRVTYVREACLNCRRRKQRCDYGQPCARCERSGQEESCQYPT</sequence>
<dbReference type="GO" id="GO:0003743">
    <property type="term" value="F:translation initiation factor activity"/>
    <property type="evidence" value="ECO:0007669"/>
    <property type="project" value="UniProtKB-KW"/>
</dbReference>
<dbReference type="PROSITE" id="PS00463">
    <property type="entry name" value="ZN2_CY6_FUNGAL_1"/>
    <property type="match status" value="1"/>
</dbReference>
<dbReference type="GO" id="GO:0008270">
    <property type="term" value="F:zinc ion binding"/>
    <property type="evidence" value="ECO:0007669"/>
    <property type="project" value="InterPro"/>
</dbReference>
<dbReference type="Pfam" id="PF00172">
    <property type="entry name" value="Zn_clus"/>
    <property type="match status" value="2"/>
</dbReference>
<feature type="region of interest" description="Disordered" evidence="2">
    <location>
        <begin position="251"/>
        <end position="325"/>
    </location>
</feature>
<dbReference type="OrthoDB" id="5412288at2759"/>
<dbReference type="SMART" id="SM00066">
    <property type="entry name" value="GAL4"/>
    <property type="match status" value="2"/>
</dbReference>
<dbReference type="PROSITE" id="PS50048">
    <property type="entry name" value="ZN2_CY6_FUNGAL_2"/>
    <property type="match status" value="2"/>
</dbReference>
<organism evidence="4 5">
    <name type="scientific">Paraphaeosphaeria minitans</name>
    <dbReference type="NCBI Taxonomy" id="565426"/>
    <lineage>
        <taxon>Eukaryota</taxon>
        <taxon>Fungi</taxon>
        <taxon>Dikarya</taxon>
        <taxon>Ascomycota</taxon>
        <taxon>Pezizomycotina</taxon>
        <taxon>Dothideomycetes</taxon>
        <taxon>Pleosporomycetidae</taxon>
        <taxon>Pleosporales</taxon>
        <taxon>Massarineae</taxon>
        <taxon>Didymosphaeriaceae</taxon>
        <taxon>Paraphaeosphaeria</taxon>
    </lineage>
</organism>
<feature type="compositionally biased region" description="Basic and acidic residues" evidence="2">
    <location>
        <begin position="601"/>
        <end position="615"/>
    </location>
</feature>
<accession>A0A9P6GJQ3</accession>
<proteinExistence type="predicted"/>
<gene>
    <name evidence="4" type="ORF">PMIN01_06829</name>
</gene>
<evidence type="ECO:0000313" key="5">
    <source>
        <dbReference type="Proteomes" id="UP000756921"/>
    </source>
</evidence>
<keyword evidence="4" id="KW-0396">Initiation factor</keyword>
<feature type="compositionally biased region" description="Low complexity" evidence="2">
    <location>
        <begin position="410"/>
        <end position="421"/>
    </location>
</feature>
<evidence type="ECO:0000256" key="1">
    <source>
        <dbReference type="ARBA" id="ARBA00023242"/>
    </source>
</evidence>
<dbReference type="InterPro" id="IPR036864">
    <property type="entry name" value="Zn2-C6_fun-type_DNA-bd_sf"/>
</dbReference>
<keyword evidence="4" id="KW-0648">Protein biosynthesis</keyword>